<proteinExistence type="predicted"/>
<dbReference type="GO" id="GO:0043709">
    <property type="term" value="P:cell adhesion involved in single-species biofilm formation"/>
    <property type="evidence" value="ECO:0007669"/>
    <property type="project" value="InterPro"/>
</dbReference>
<comment type="caution">
    <text evidence="2">The sequence shown here is derived from an EMBL/GenBank/DDBJ whole genome shotgun (WGS) entry which is preliminary data.</text>
</comment>
<dbReference type="AlphaFoldDB" id="A0A009I9C3"/>
<reference evidence="2 3" key="1">
    <citation type="submission" date="2014-02" db="EMBL/GenBank/DDBJ databases">
        <title>Comparative genomics and transcriptomics to identify genetic mechanisms underlying the emergence of carbapenem resistant Acinetobacter baumannii (CRAb).</title>
        <authorList>
            <person name="Harris A.D."/>
            <person name="Johnson K.J."/>
            <person name="George J."/>
            <person name="Shefchek K."/>
            <person name="Daugherty S.C."/>
            <person name="Parankush S."/>
            <person name="Sadzewicz L."/>
            <person name="Tallon L."/>
            <person name="Sengamalay N."/>
            <person name="Hazen T.H."/>
            <person name="Rasko D.A."/>
        </authorList>
    </citation>
    <scope>NUCLEOTIDE SEQUENCE [LARGE SCALE GENOMIC DNA]</scope>
    <source>
        <strain evidence="2 3">1295743</strain>
    </source>
</reference>
<dbReference type="InterPro" id="IPR023829">
    <property type="entry name" value="PGA_PgaD"/>
</dbReference>
<dbReference type="EMBL" id="JEWH01000006">
    <property type="protein sequence ID" value="EXB07006.1"/>
    <property type="molecule type" value="Genomic_DNA"/>
</dbReference>
<organism evidence="2 3">
    <name type="scientific">Acinetobacter baumannii (strain 1295743)</name>
    <dbReference type="NCBI Taxonomy" id="1310613"/>
    <lineage>
        <taxon>Bacteria</taxon>
        <taxon>Pseudomonadati</taxon>
        <taxon>Pseudomonadota</taxon>
        <taxon>Gammaproteobacteria</taxon>
        <taxon>Moraxellales</taxon>
        <taxon>Moraxellaceae</taxon>
        <taxon>Acinetobacter</taxon>
        <taxon>Acinetobacter calcoaceticus/baumannii complex</taxon>
    </lineage>
</organism>
<accession>A0A009I9C3</accession>
<keyword evidence="1" id="KW-1133">Transmembrane helix</keyword>
<feature type="transmembrane region" description="Helical" evidence="1">
    <location>
        <begin position="35"/>
        <end position="56"/>
    </location>
</feature>
<dbReference type="PATRIC" id="fig|1310613.3.peg.796"/>
<keyword evidence="1" id="KW-0472">Membrane</keyword>
<name>A0A009I9C3_ACIB9</name>
<evidence type="ECO:0000313" key="2">
    <source>
        <dbReference type="EMBL" id="EXB07006.1"/>
    </source>
</evidence>
<evidence type="ECO:0000256" key="1">
    <source>
        <dbReference type="SAM" id="Phobius"/>
    </source>
</evidence>
<sequence length="154" mass="18221">MKNDTNIYVEVLDIPEYIDQPEYVKNKTANYTLQTIGWFCLMWLLFPLVSLFLWIFEGHLIYDYVWVDHVSEVKTLLHLLLLIGLSALILILWASYNWLRFHGDDRRSKAPNSSVELLASQFMVSTESLSELQKSQRIILHYDDQGYLTRYDLK</sequence>
<evidence type="ECO:0000313" key="3">
    <source>
        <dbReference type="Proteomes" id="UP000020595"/>
    </source>
</evidence>
<keyword evidence="1" id="KW-0812">Transmembrane</keyword>
<protein>
    <submittedName>
        <fullName evidence="2">Poly-beta-1,6-N-acetyl-D-glucosamine biosynthesis protein PgaD</fullName>
    </submittedName>
</protein>
<dbReference type="Pfam" id="PF13994">
    <property type="entry name" value="PgaD"/>
    <property type="match status" value="1"/>
</dbReference>
<dbReference type="Proteomes" id="UP000020595">
    <property type="component" value="Unassembled WGS sequence"/>
</dbReference>
<dbReference type="RefSeq" id="WP_032050794.1">
    <property type="nucleotide sequence ID" value="NZ_JEWH01000006.1"/>
</dbReference>
<feature type="transmembrane region" description="Helical" evidence="1">
    <location>
        <begin position="76"/>
        <end position="99"/>
    </location>
</feature>
<gene>
    <name evidence="2" type="ORF">J512_0836</name>
</gene>
<dbReference type="NCBIfam" id="TIGR03940">
    <property type="entry name" value="PGA_PgaD"/>
    <property type="match status" value="1"/>
</dbReference>